<evidence type="ECO:0000313" key="10">
    <source>
        <dbReference type="Proteomes" id="UP000061362"/>
    </source>
</evidence>
<evidence type="ECO:0000313" key="4">
    <source>
        <dbReference type="EMBL" id="AKV77220.1"/>
    </source>
</evidence>
<gene>
    <name evidence="2" type="ORF">HA72_2039</name>
    <name evidence="3" type="ORF">MsedA_2089</name>
    <name evidence="4" type="ORF">MsedB_2091</name>
    <name evidence="5" type="ORF">MsedC_2089</name>
    <name evidence="6" type="ORF">MsedD_2090</name>
    <name evidence="7" type="ORF">MsedE_2091</name>
</gene>
<evidence type="ECO:0000313" key="11">
    <source>
        <dbReference type="Proteomes" id="UP000062398"/>
    </source>
</evidence>
<accession>A0A088E909</accession>
<dbReference type="AlphaFoldDB" id="A0A088E909"/>
<dbReference type="GeneID" id="91756574"/>
<evidence type="ECO:0000313" key="8">
    <source>
        <dbReference type="Proteomes" id="UP000029084"/>
    </source>
</evidence>
<dbReference type="EMBL" id="CP012173">
    <property type="protein sequence ID" value="AKV77220.1"/>
    <property type="molecule type" value="Genomic_DNA"/>
</dbReference>
<proteinExistence type="predicted"/>
<reference evidence="7 9" key="3">
    <citation type="submission" date="2015-07" db="EMBL/GenBank/DDBJ databases">
        <title>Physiological, transcriptional responses and genome re-sequencing of acid resistant extremely thermoacidophilic Metallosphaera sedula SARC-M1.</title>
        <authorList>
            <person name="Ai C."/>
            <person name="McCarthy S."/>
            <person name="Eckrich V."/>
            <person name="Rudrappa D."/>
            <person name="Qiu G."/>
            <person name="Blum P."/>
        </authorList>
    </citation>
    <scope>NUCLEOTIDE SEQUENCE [LARGE SCALE GENOMIC DNA]</scope>
    <source>
        <strain evidence="7 9">SARC-M1</strain>
    </source>
</reference>
<name>A0A088E909_9CREN</name>
<evidence type="ECO:0000259" key="1">
    <source>
        <dbReference type="SMART" id="SM00382"/>
    </source>
</evidence>
<evidence type="ECO:0000313" key="12">
    <source>
        <dbReference type="Proteomes" id="UP000062475"/>
    </source>
</evidence>
<dbReference type="OMA" id="TWEMSTN"/>
<evidence type="ECO:0000313" key="3">
    <source>
        <dbReference type="EMBL" id="AKV74982.1"/>
    </source>
</evidence>
<dbReference type="InterPro" id="IPR027417">
    <property type="entry name" value="P-loop_NTPase"/>
</dbReference>
<dbReference type="OrthoDB" id="17644at2157"/>
<organism evidence="2 8">
    <name type="scientific">Metallosphaera sedula</name>
    <dbReference type="NCBI Taxonomy" id="43687"/>
    <lineage>
        <taxon>Archaea</taxon>
        <taxon>Thermoproteota</taxon>
        <taxon>Thermoprotei</taxon>
        <taxon>Sulfolobales</taxon>
        <taxon>Sulfolobaceae</taxon>
        <taxon>Metallosphaera</taxon>
    </lineage>
</organism>
<dbReference type="PATRIC" id="fig|43687.5.peg.2196"/>
<dbReference type="RefSeq" id="WP_012021966.1">
    <property type="nucleotide sequence ID" value="NZ_CP008822.1"/>
</dbReference>
<reference evidence="2 8" key="1">
    <citation type="journal article" date="2014" name="J. Bacteriol.">
        <title>Role of an Archaeal PitA Transporter in the Copper and Arsenic Resistance of Metallosphaera sedula, an Extreme Thermoacidophile.</title>
        <authorList>
            <person name="McCarthy S."/>
            <person name="Ai C."/>
            <person name="Wheaton G."/>
            <person name="Tevatia R."/>
            <person name="Eckrich V."/>
            <person name="Kelly R."/>
            <person name="Blum P."/>
        </authorList>
    </citation>
    <scope>NUCLEOTIDE SEQUENCE [LARGE SCALE GENOMIC DNA]</scope>
    <source>
        <strain evidence="2 8">CuR1</strain>
    </source>
</reference>
<dbReference type="Proteomes" id="UP000068832">
    <property type="component" value="Chromosome"/>
</dbReference>
<dbReference type="EMBL" id="CP008822">
    <property type="protein sequence ID" value="AIM28162.1"/>
    <property type="molecule type" value="Genomic_DNA"/>
</dbReference>
<dbReference type="EMBL" id="CP012172">
    <property type="protein sequence ID" value="AKV74982.1"/>
    <property type="molecule type" value="Genomic_DNA"/>
</dbReference>
<dbReference type="Proteomes" id="UP000062398">
    <property type="component" value="Chromosome"/>
</dbReference>
<evidence type="ECO:0000313" key="13">
    <source>
        <dbReference type="Proteomes" id="UP000068832"/>
    </source>
</evidence>
<dbReference type="Proteomes" id="UP000062475">
    <property type="component" value="Chromosome"/>
</dbReference>
<dbReference type="SUPFAM" id="SSF52540">
    <property type="entry name" value="P-loop containing nucleoside triphosphate hydrolases"/>
    <property type="match status" value="1"/>
</dbReference>
<dbReference type="EMBL" id="CP012174">
    <property type="protein sequence ID" value="AKV79470.1"/>
    <property type="molecule type" value="Genomic_DNA"/>
</dbReference>
<evidence type="ECO:0000313" key="9">
    <source>
        <dbReference type="Proteomes" id="UP000056255"/>
    </source>
</evidence>
<dbReference type="Proteomes" id="UP000056255">
    <property type="component" value="Chromosome"/>
</dbReference>
<protein>
    <submittedName>
        <fullName evidence="2">AAA ATPase</fullName>
    </submittedName>
    <submittedName>
        <fullName evidence="3">ATPase AAA</fullName>
    </submittedName>
</protein>
<evidence type="ECO:0000313" key="2">
    <source>
        <dbReference type="EMBL" id="AIM28162.1"/>
    </source>
</evidence>
<evidence type="ECO:0000313" key="6">
    <source>
        <dbReference type="EMBL" id="AKV81715.1"/>
    </source>
</evidence>
<dbReference type="SMART" id="SM00382">
    <property type="entry name" value="AAA"/>
    <property type="match status" value="1"/>
</dbReference>
<dbReference type="Gene3D" id="3.40.50.300">
    <property type="entry name" value="P-loop containing nucleotide triphosphate hydrolases"/>
    <property type="match status" value="1"/>
</dbReference>
<dbReference type="InterPro" id="IPR003593">
    <property type="entry name" value="AAA+_ATPase"/>
</dbReference>
<evidence type="ECO:0000313" key="5">
    <source>
        <dbReference type="EMBL" id="AKV79470.1"/>
    </source>
</evidence>
<dbReference type="Proteomes" id="UP000061362">
    <property type="component" value="Chromosome"/>
</dbReference>
<dbReference type="EMBL" id="CP012175">
    <property type="protein sequence ID" value="AKV81715.1"/>
    <property type="molecule type" value="Genomic_DNA"/>
</dbReference>
<sequence length="174" mass="19868">MGYKHLSVTDFLFNRGNIISIFGSSGTGKTALGLHVIREMRNGVFISTTGQGYKGRIKGRWDSMFVDASGEYELFVAVMEAVEMDPRVIVVDAINRFYRINRKISQFLMTLNILKLARRRVLMTWEMSTNNRVSGHKIMTFYSDDIFRTTGRYIIGNGRRCKFAIREDGVLGCT</sequence>
<dbReference type="EMBL" id="CP012176">
    <property type="protein sequence ID" value="AKV83946.1"/>
    <property type="molecule type" value="Genomic_DNA"/>
</dbReference>
<dbReference type="Proteomes" id="UP000029084">
    <property type="component" value="Chromosome"/>
</dbReference>
<evidence type="ECO:0000313" key="7">
    <source>
        <dbReference type="EMBL" id="AKV83946.1"/>
    </source>
</evidence>
<feature type="domain" description="AAA+ ATPase" evidence="1">
    <location>
        <begin position="15"/>
        <end position="131"/>
    </location>
</feature>
<reference evidence="10 11" key="2">
    <citation type="journal article" date="2015" name="Genome Announc.">
        <title>Complete Genome Sequences of Evolved Arsenate-Resistant Metallosphaera sedula Strains.</title>
        <authorList>
            <person name="Ai C."/>
            <person name="McCarthy S."/>
            <person name="Schackwitz W."/>
            <person name="Martin J."/>
            <person name="Lipzen A."/>
            <person name="Blum P."/>
        </authorList>
    </citation>
    <scope>NUCLEOTIDE SEQUENCE [LARGE SCALE GENOMIC DNA]</scope>
    <source>
        <strain evidence="5 11">ARS120-1</strain>
        <strain evidence="6 10">ARS120-2</strain>
        <strain evidence="3 13">ARS50-1</strain>
        <strain evidence="4 12">ARS50-2</strain>
    </source>
</reference>